<dbReference type="OrthoDB" id="9805307at2"/>
<dbReference type="GO" id="GO:0019752">
    <property type="term" value="P:carboxylic acid metabolic process"/>
    <property type="evidence" value="ECO:0007669"/>
    <property type="project" value="UniProtKB-ARBA"/>
</dbReference>
<dbReference type="AlphaFoldDB" id="A0A101J5P4"/>
<dbReference type="GO" id="GO:0046872">
    <property type="term" value="F:metal ion binding"/>
    <property type="evidence" value="ECO:0007669"/>
    <property type="project" value="UniProtKB-KW"/>
</dbReference>
<accession>A0A101J5P4</accession>
<keyword evidence="4" id="KW-0413">Isomerase</keyword>
<evidence type="ECO:0000259" key="3">
    <source>
        <dbReference type="Pfam" id="PF01557"/>
    </source>
</evidence>
<protein>
    <submittedName>
        <fullName evidence="4">2-hydroxyhepta-2,4-diene-1,7-dioate isomerase</fullName>
    </submittedName>
</protein>
<evidence type="ECO:0000256" key="1">
    <source>
        <dbReference type="ARBA" id="ARBA00010211"/>
    </source>
</evidence>
<evidence type="ECO:0000313" key="4">
    <source>
        <dbReference type="EMBL" id="KUL20656.1"/>
    </source>
</evidence>
<gene>
    <name evidence="4" type="ORF">ADL12_48190</name>
</gene>
<reference evidence="5" key="1">
    <citation type="submission" date="2015-10" db="EMBL/GenBank/DDBJ databases">
        <authorList>
            <person name="Ju K.-S."/>
            <person name="Doroghazi J.R."/>
            <person name="Metcalf W.W."/>
        </authorList>
    </citation>
    <scope>NUCLEOTIDE SEQUENCE [LARGE SCALE GENOMIC DNA]</scope>
    <source>
        <strain evidence="5">NRRL 3151</strain>
    </source>
</reference>
<dbReference type="PANTHER" id="PTHR42796:SF4">
    <property type="entry name" value="FUMARYLACETOACETATE HYDROLASE DOMAIN-CONTAINING PROTEIN 2A"/>
    <property type="match status" value="1"/>
</dbReference>
<keyword evidence="2" id="KW-0479">Metal-binding</keyword>
<dbReference type="RefSeq" id="WP_062715580.1">
    <property type="nucleotide sequence ID" value="NZ_LLZG01000420.1"/>
</dbReference>
<evidence type="ECO:0000256" key="2">
    <source>
        <dbReference type="ARBA" id="ARBA00022723"/>
    </source>
</evidence>
<dbReference type="Gene3D" id="3.90.850.10">
    <property type="entry name" value="Fumarylacetoacetase-like, C-terminal domain"/>
    <property type="match status" value="1"/>
</dbReference>
<dbReference type="PANTHER" id="PTHR42796">
    <property type="entry name" value="FUMARYLACETOACETATE HYDROLASE DOMAIN-CONTAINING PROTEIN 2A-RELATED"/>
    <property type="match status" value="1"/>
</dbReference>
<dbReference type="FunFam" id="3.90.850.10:FF:000002">
    <property type="entry name" value="2-hydroxyhepta-2,4-diene-1,7-dioate isomerase"/>
    <property type="match status" value="1"/>
</dbReference>
<dbReference type="InterPro" id="IPR051121">
    <property type="entry name" value="FAH"/>
</dbReference>
<comment type="similarity">
    <text evidence="1">Belongs to the FAH family.</text>
</comment>
<dbReference type="InterPro" id="IPR036663">
    <property type="entry name" value="Fumarylacetoacetase_C_sf"/>
</dbReference>
<dbReference type="InterPro" id="IPR011234">
    <property type="entry name" value="Fumarylacetoacetase-like_C"/>
</dbReference>
<dbReference type="GO" id="GO:0016853">
    <property type="term" value="F:isomerase activity"/>
    <property type="evidence" value="ECO:0007669"/>
    <property type="project" value="UniProtKB-KW"/>
</dbReference>
<name>A0A101J5P4_9ACTN</name>
<feature type="domain" description="Fumarylacetoacetase-like C-terminal" evidence="3">
    <location>
        <begin position="67"/>
        <end position="272"/>
    </location>
</feature>
<sequence>MRLATIRTAEGTRAVRVDDAAAVELGHPDLGALLRRPDWRAEAAAADGPGHDLAGLDYAPPVPSPEKIVCVGLNYRNHILEMGRELPEHPALFAKFARSQVGAYDPVVLPAGSDAVDWEAELGVIVGAEVRHATPEQARAAIAGYTVVNDVTARDFQYRSPQWLQGKTFEASTPVGPWLVTAEPGDAPLSAELSCTVDGELMQKADTGDLVFDPAALVAYISRIVTLVPGDLIATGTPGGVGHARKPPRYLGEGSELVTRVEGVGECRNTLVSGDAPVRG</sequence>
<dbReference type="SUPFAM" id="SSF56529">
    <property type="entry name" value="FAH"/>
    <property type="match status" value="1"/>
</dbReference>
<dbReference type="EMBL" id="LLZG01000420">
    <property type="protein sequence ID" value="KUL20656.1"/>
    <property type="molecule type" value="Genomic_DNA"/>
</dbReference>
<comment type="caution">
    <text evidence="4">The sequence shown here is derived from an EMBL/GenBank/DDBJ whole genome shotgun (WGS) entry which is preliminary data.</text>
</comment>
<dbReference type="Proteomes" id="UP000053923">
    <property type="component" value="Unassembled WGS sequence"/>
</dbReference>
<organism evidence="4 5">
    <name type="scientific">Streptomyces regalis</name>
    <dbReference type="NCBI Taxonomy" id="68262"/>
    <lineage>
        <taxon>Bacteria</taxon>
        <taxon>Bacillati</taxon>
        <taxon>Actinomycetota</taxon>
        <taxon>Actinomycetes</taxon>
        <taxon>Kitasatosporales</taxon>
        <taxon>Streptomycetaceae</taxon>
        <taxon>Streptomyces</taxon>
    </lineage>
</organism>
<proteinExistence type="inferred from homology"/>
<evidence type="ECO:0000313" key="5">
    <source>
        <dbReference type="Proteomes" id="UP000053923"/>
    </source>
</evidence>
<dbReference type="Pfam" id="PF01557">
    <property type="entry name" value="FAA_hydrolase"/>
    <property type="match status" value="1"/>
</dbReference>
<keyword evidence="5" id="KW-1185">Reference proteome</keyword>